<dbReference type="RefSeq" id="WP_010410324.1">
    <property type="nucleotide sequence ID" value="NZ_AHMM02000002.1"/>
</dbReference>
<keyword evidence="1" id="KW-0732">Signal</keyword>
<dbReference type="EMBL" id="AHMM02000002">
    <property type="protein sequence ID" value="EQA38938.1"/>
    <property type="molecule type" value="Genomic_DNA"/>
</dbReference>
<dbReference type="Proteomes" id="UP000018719">
    <property type="component" value="Unassembled WGS sequence"/>
</dbReference>
<dbReference type="STRING" id="1049790.LEP1GSC047_0172"/>
<gene>
    <name evidence="2" type="ORF">LEP1GSC047_0172</name>
</gene>
<evidence type="ECO:0000313" key="3">
    <source>
        <dbReference type="Proteomes" id="UP000018719"/>
    </source>
</evidence>
<evidence type="ECO:0008006" key="4">
    <source>
        <dbReference type="Google" id="ProtNLM"/>
    </source>
</evidence>
<dbReference type="AlphaFoldDB" id="V6HG25"/>
<proteinExistence type="predicted"/>
<sequence>MRYLAFLFSTFLLSCTTANLLDPPSIPKPRIDKKKIALIGFHPYSTETVGNKLDGWINTPCKSEISLKYGTDLKSAFFKGRRNVPSDHRAAYPLPTQVISPLEYGSSIAKFPSSGLDPSVPEGNIQGFIDFSYKHMAAGALPDICEVLDFDPQTKTFRMKKREVDYYVVGIFTPVFFKATVLGAVVYATTFPFSVLSLGLIPSFFEQKTESFFRVYDSKLNIIREFKTGHSFWQISALWVFPSERNKAEDEFSYDPPAWEKDVEELDKAWKP</sequence>
<protein>
    <recommendedName>
        <fullName evidence="4">Lipoprotein</fullName>
    </recommendedName>
</protein>
<feature type="chain" id="PRO_5004746410" description="Lipoprotein" evidence="1">
    <location>
        <begin position="21"/>
        <end position="272"/>
    </location>
</feature>
<reference evidence="2 3" key="1">
    <citation type="submission" date="2013-05" db="EMBL/GenBank/DDBJ databases">
        <authorList>
            <person name="Harkins D.M."/>
            <person name="Durkin A.S."/>
            <person name="Brinkac L.M."/>
            <person name="Haft D.H."/>
            <person name="Selengut J.D."/>
            <person name="Sanka R."/>
            <person name="DePew J."/>
            <person name="Purushe J."/>
            <person name="Hartskeerl R.A."/>
            <person name="Ahmed A."/>
            <person name="van der Linden H."/>
            <person name="Goris M.G.A."/>
            <person name="Vinetz J.M."/>
            <person name="Sutton G.G."/>
            <person name="Nierman W.C."/>
            <person name="Fouts D.E."/>
        </authorList>
    </citation>
    <scope>NUCLEOTIDE SEQUENCE [LARGE SCALE GENOMIC DNA]</scope>
    <source>
        <strain evidence="2 3">10</strain>
    </source>
</reference>
<name>V6HG25_9LEPT</name>
<evidence type="ECO:0000256" key="1">
    <source>
        <dbReference type="SAM" id="SignalP"/>
    </source>
</evidence>
<feature type="signal peptide" evidence="1">
    <location>
        <begin position="1"/>
        <end position="20"/>
    </location>
</feature>
<accession>V6HG25</accession>
<evidence type="ECO:0000313" key="2">
    <source>
        <dbReference type="EMBL" id="EQA38938.1"/>
    </source>
</evidence>
<comment type="caution">
    <text evidence="2">The sequence shown here is derived from an EMBL/GenBank/DDBJ whole genome shotgun (WGS) entry which is preliminary data.</text>
</comment>
<dbReference type="NCBIfam" id="NF047480">
    <property type="entry name" value="Lepto_Lp29"/>
    <property type="match status" value="1"/>
</dbReference>
<dbReference type="PROSITE" id="PS51257">
    <property type="entry name" value="PROKAR_LIPOPROTEIN"/>
    <property type="match status" value="1"/>
</dbReference>
<organism evidence="2 3">
    <name type="scientific">Leptospira inadai serovar Lyme str. 10</name>
    <dbReference type="NCBI Taxonomy" id="1049790"/>
    <lineage>
        <taxon>Bacteria</taxon>
        <taxon>Pseudomonadati</taxon>
        <taxon>Spirochaetota</taxon>
        <taxon>Spirochaetia</taxon>
        <taxon>Leptospirales</taxon>
        <taxon>Leptospiraceae</taxon>
        <taxon>Leptospira</taxon>
    </lineage>
</organism>